<protein>
    <recommendedName>
        <fullName evidence="4">DUF2306 domain-containing protein</fullName>
    </recommendedName>
</protein>
<proteinExistence type="predicted"/>
<evidence type="ECO:0008006" key="4">
    <source>
        <dbReference type="Google" id="ProtNLM"/>
    </source>
</evidence>
<dbReference type="OrthoDB" id="9815686at2"/>
<dbReference type="Proteomes" id="UP000203464">
    <property type="component" value="Unassembled WGS sequence"/>
</dbReference>
<name>A0A238JQL2_9RHOB</name>
<feature type="transmembrane region" description="Helical" evidence="1">
    <location>
        <begin position="105"/>
        <end position="121"/>
    </location>
</feature>
<reference evidence="3" key="1">
    <citation type="submission" date="2017-05" db="EMBL/GenBank/DDBJ databases">
        <authorList>
            <person name="Rodrigo-Torres L."/>
            <person name="Arahal R. D."/>
            <person name="Lucena T."/>
        </authorList>
    </citation>
    <scope>NUCLEOTIDE SEQUENCE [LARGE SCALE GENOMIC DNA]</scope>
    <source>
        <strain evidence="3">CECT 8868</strain>
    </source>
</reference>
<dbReference type="InterPro" id="IPR018750">
    <property type="entry name" value="DUF2306_membrane"/>
</dbReference>
<evidence type="ECO:0000313" key="2">
    <source>
        <dbReference type="EMBL" id="SMX32949.1"/>
    </source>
</evidence>
<keyword evidence="1" id="KW-0812">Transmembrane</keyword>
<evidence type="ECO:0000256" key="1">
    <source>
        <dbReference type="SAM" id="Phobius"/>
    </source>
</evidence>
<keyword evidence="3" id="KW-1185">Reference proteome</keyword>
<organism evidence="2 3">
    <name type="scientific">Octadecabacter ascidiaceicola</name>
    <dbReference type="NCBI Taxonomy" id="1655543"/>
    <lineage>
        <taxon>Bacteria</taxon>
        <taxon>Pseudomonadati</taxon>
        <taxon>Pseudomonadota</taxon>
        <taxon>Alphaproteobacteria</taxon>
        <taxon>Rhodobacterales</taxon>
        <taxon>Roseobacteraceae</taxon>
        <taxon>Octadecabacter</taxon>
    </lineage>
</organism>
<keyword evidence="1" id="KW-1133">Transmembrane helix</keyword>
<feature type="transmembrane region" description="Helical" evidence="1">
    <location>
        <begin position="136"/>
        <end position="153"/>
    </location>
</feature>
<feature type="transmembrane region" description="Helical" evidence="1">
    <location>
        <begin position="67"/>
        <end position="85"/>
    </location>
</feature>
<feature type="transmembrane region" description="Helical" evidence="1">
    <location>
        <begin position="12"/>
        <end position="30"/>
    </location>
</feature>
<accession>A0A238JQL2</accession>
<dbReference type="Pfam" id="PF10067">
    <property type="entry name" value="DUF2306"/>
    <property type="match status" value="1"/>
</dbReference>
<feature type="transmembrane region" description="Helical" evidence="1">
    <location>
        <begin position="42"/>
        <end position="61"/>
    </location>
</feature>
<dbReference type="AlphaFoldDB" id="A0A238JQL2"/>
<sequence length="171" mass="18839">MSLDPILSAPVYLQIHVASALVAVTLGPVPMYRRRRDMVHKVLGYVWVVAMASVALSSFWIHSFAVIGPFSPLHGLALLTLWSLWRGISSARMGDIKTHLATFRALYWYGLLIAGLANFLPDRRINEIAFGGQDQLGWVVISLGAAALLARALRGRNTQVFWDIGAARKIS</sequence>
<evidence type="ECO:0000313" key="3">
    <source>
        <dbReference type="Proteomes" id="UP000203464"/>
    </source>
</evidence>
<gene>
    <name evidence="2" type="ORF">OCA8868_00852</name>
</gene>
<keyword evidence="1" id="KW-0472">Membrane</keyword>
<dbReference type="EMBL" id="FXYD01000001">
    <property type="protein sequence ID" value="SMX32949.1"/>
    <property type="molecule type" value="Genomic_DNA"/>
</dbReference>